<dbReference type="Pfam" id="PF00385">
    <property type="entry name" value="Chromo"/>
    <property type="match status" value="1"/>
</dbReference>
<organism evidence="4 5">
    <name type="scientific">Triticum turgidum subsp. durum</name>
    <name type="common">Durum wheat</name>
    <name type="synonym">Triticum durum</name>
    <dbReference type="NCBI Taxonomy" id="4567"/>
    <lineage>
        <taxon>Eukaryota</taxon>
        <taxon>Viridiplantae</taxon>
        <taxon>Streptophyta</taxon>
        <taxon>Embryophyta</taxon>
        <taxon>Tracheophyta</taxon>
        <taxon>Spermatophyta</taxon>
        <taxon>Magnoliopsida</taxon>
        <taxon>Liliopsida</taxon>
        <taxon>Poales</taxon>
        <taxon>Poaceae</taxon>
        <taxon>BOP clade</taxon>
        <taxon>Pooideae</taxon>
        <taxon>Triticodae</taxon>
        <taxon>Triticeae</taxon>
        <taxon>Triticinae</taxon>
        <taxon>Triticum</taxon>
    </lineage>
</organism>
<dbReference type="InterPro" id="IPR016197">
    <property type="entry name" value="Chromo-like_dom_sf"/>
</dbReference>
<reference evidence="4 5" key="1">
    <citation type="submission" date="2017-09" db="EMBL/GenBank/DDBJ databases">
        <authorList>
            <consortium name="International Durum Wheat Genome Sequencing Consortium (IDWGSC)"/>
            <person name="Milanesi L."/>
        </authorList>
    </citation>
    <scope>NUCLEOTIDE SEQUENCE [LARGE SCALE GENOMIC DNA]</scope>
    <source>
        <strain evidence="5">cv. Svevo</strain>
    </source>
</reference>
<feature type="compositionally biased region" description="Polar residues" evidence="1">
    <location>
        <begin position="186"/>
        <end position="204"/>
    </location>
</feature>
<dbReference type="EMBL" id="LT934113">
    <property type="protein sequence ID" value="VAH37830.1"/>
    <property type="molecule type" value="Genomic_DNA"/>
</dbReference>
<evidence type="ECO:0008006" key="6">
    <source>
        <dbReference type="Google" id="ProtNLM"/>
    </source>
</evidence>
<dbReference type="Proteomes" id="UP000324705">
    <property type="component" value="Chromosome 2A"/>
</dbReference>
<protein>
    <recommendedName>
        <fullName evidence="6">Chromo domain-containing protein</fullName>
    </recommendedName>
</protein>
<gene>
    <name evidence="4" type="ORF">TRITD_2Av1G274220</name>
</gene>
<feature type="domain" description="Chromo" evidence="2">
    <location>
        <begin position="134"/>
        <end position="178"/>
    </location>
</feature>
<evidence type="ECO:0000259" key="2">
    <source>
        <dbReference type="Pfam" id="PF00385"/>
    </source>
</evidence>
<proteinExistence type="predicted"/>
<dbReference type="OMA" id="RMKFANT"/>
<dbReference type="AlphaFoldDB" id="A0A9R1RDV3"/>
<feature type="region of interest" description="Disordered" evidence="1">
    <location>
        <begin position="182"/>
        <end position="232"/>
    </location>
</feature>
<evidence type="ECO:0000256" key="1">
    <source>
        <dbReference type="SAM" id="MobiDB-lite"/>
    </source>
</evidence>
<dbReference type="PANTHER" id="PTHR46148">
    <property type="entry name" value="CHROMO DOMAIN-CONTAINING PROTEIN"/>
    <property type="match status" value="1"/>
</dbReference>
<evidence type="ECO:0000313" key="5">
    <source>
        <dbReference type="Proteomes" id="UP000324705"/>
    </source>
</evidence>
<accession>A0A9R1RDV3</accession>
<evidence type="ECO:0000313" key="4">
    <source>
        <dbReference type="EMBL" id="VAH37830.1"/>
    </source>
</evidence>
<keyword evidence="5" id="KW-1185">Reference proteome</keyword>
<evidence type="ECO:0000259" key="3">
    <source>
        <dbReference type="Pfam" id="PF24626"/>
    </source>
</evidence>
<name>A0A9R1RDV3_TRITD</name>
<feature type="domain" description="Tf2-1-like SH3-like" evidence="3">
    <location>
        <begin position="50"/>
        <end position="112"/>
    </location>
</feature>
<dbReference type="Pfam" id="PF24626">
    <property type="entry name" value="SH3_Tf2-1"/>
    <property type="match status" value="1"/>
</dbReference>
<dbReference type="InterPro" id="IPR056924">
    <property type="entry name" value="SH3_Tf2-1"/>
</dbReference>
<dbReference type="SUPFAM" id="SSF54160">
    <property type="entry name" value="Chromo domain-like"/>
    <property type="match status" value="1"/>
</dbReference>
<sequence length="232" mass="26371">MSCAVPDLDDWLQDRAQMEALLRQHLLRARQQMKESADKKRSVRVFAVKDWVFLKIQPYIQRSLATRANRKLSFRYFGPFQVVQQVGQVTYKLQLPASCSIHPVFHVSQLRRALLPVEQALDELPAEAAPNPEPVEILDTRLHHCGTALVPQVLIRWTGQPASVATWEDREELQHHYPAAPAWGQADSQEGGNVTDQPTTTATAARQGDGVQQRTRRAHEPNKRYTGPEWTI</sequence>
<dbReference type="PANTHER" id="PTHR46148:SF54">
    <property type="entry name" value="RETROTRANSPOSON-LIKE PROTEIN"/>
    <property type="match status" value="1"/>
</dbReference>
<dbReference type="Gramene" id="TRITD2Av1G274220.1">
    <property type="protein sequence ID" value="TRITD2Av1G274220.1"/>
    <property type="gene ID" value="TRITD2Av1G274220"/>
</dbReference>
<dbReference type="InterPro" id="IPR023780">
    <property type="entry name" value="Chromo_domain"/>
</dbReference>